<dbReference type="OrthoDB" id="10052260at2759"/>
<dbReference type="Proteomes" id="UP001151518">
    <property type="component" value="Unassembled WGS sequence"/>
</dbReference>
<name>A0A9W8KYR5_9FUNG</name>
<protein>
    <submittedName>
        <fullName evidence="1">Nuclear receptor 2C2-associated protein</fullName>
    </submittedName>
</protein>
<keyword evidence="1" id="KW-0675">Receptor</keyword>
<comment type="caution">
    <text evidence="1">The sequence shown here is derived from an EMBL/GenBank/DDBJ whole genome shotgun (WGS) entry which is preliminary data.</text>
</comment>
<gene>
    <name evidence="1" type="primary">NR2C2AP</name>
    <name evidence="1" type="ORF">GGI25_002744</name>
</gene>
<evidence type="ECO:0000313" key="2">
    <source>
        <dbReference type="Proteomes" id="UP001151518"/>
    </source>
</evidence>
<organism evidence="1 2">
    <name type="scientific">Coemansia spiralis</name>
    <dbReference type="NCBI Taxonomy" id="417178"/>
    <lineage>
        <taxon>Eukaryota</taxon>
        <taxon>Fungi</taxon>
        <taxon>Fungi incertae sedis</taxon>
        <taxon>Zoopagomycota</taxon>
        <taxon>Kickxellomycotina</taxon>
        <taxon>Kickxellomycetes</taxon>
        <taxon>Kickxellales</taxon>
        <taxon>Kickxellaceae</taxon>
        <taxon>Coemansia</taxon>
    </lineage>
</organism>
<dbReference type="AlphaFoldDB" id="A0A9W8KYR5"/>
<dbReference type="SUPFAM" id="SSF49785">
    <property type="entry name" value="Galactose-binding domain-like"/>
    <property type="match status" value="1"/>
</dbReference>
<dbReference type="EMBL" id="JANBTW010000026">
    <property type="protein sequence ID" value="KAJ2677954.1"/>
    <property type="molecule type" value="Genomic_DNA"/>
</dbReference>
<accession>A0A9W8KYR5</accession>
<reference evidence="1" key="1">
    <citation type="submission" date="2022-07" db="EMBL/GenBank/DDBJ databases">
        <title>Phylogenomic reconstructions and comparative analyses of Kickxellomycotina fungi.</title>
        <authorList>
            <person name="Reynolds N.K."/>
            <person name="Stajich J.E."/>
            <person name="Barry K."/>
            <person name="Grigoriev I.V."/>
            <person name="Crous P."/>
            <person name="Smith M.E."/>
        </authorList>
    </citation>
    <scope>NUCLEOTIDE SEQUENCE</scope>
    <source>
        <strain evidence="1">NRRL 3115</strain>
    </source>
</reference>
<dbReference type="Gene3D" id="2.60.120.260">
    <property type="entry name" value="Galactose-binding domain-like"/>
    <property type="match status" value="1"/>
</dbReference>
<proteinExistence type="predicted"/>
<evidence type="ECO:0000313" key="1">
    <source>
        <dbReference type="EMBL" id="KAJ2677954.1"/>
    </source>
</evidence>
<dbReference type="InterPro" id="IPR008979">
    <property type="entry name" value="Galactose-bd-like_sf"/>
</dbReference>
<sequence>MAAVQSLNKQISNYKVSSVLNRDTPSYGKQHLFDGNIETCWNSEQGESQHILVEFAAPVRIHVIRIQFQGGFAGRETQLFDSTRNAKICPLHPEDNNKLQTFVLPDTEQLVTRKRIKIHFASSSDFYGRIIIYALDFVGQVIESDAELEAAASAMPAIDAGGYGGGAEMLGSDSIVIM</sequence>